<reference evidence="2" key="1">
    <citation type="submission" date="2014-04" db="EMBL/GenBank/DDBJ databases">
        <title>Evolutionary Origins and Diversification of the Mycorrhizal Mutualists.</title>
        <authorList>
            <consortium name="DOE Joint Genome Institute"/>
            <consortium name="Mycorrhizal Genomics Consortium"/>
            <person name="Kohler A."/>
            <person name="Kuo A."/>
            <person name="Nagy L.G."/>
            <person name="Floudas D."/>
            <person name="Copeland A."/>
            <person name="Barry K.W."/>
            <person name="Cichocki N."/>
            <person name="Veneault-Fourrey C."/>
            <person name="LaButti K."/>
            <person name="Lindquist E.A."/>
            <person name="Lipzen A."/>
            <person name="Lundell T."/>
            <person name="Morin E."/>
            <person name="Murat C."/>
            <person name="Riley R."/>
            <person name="Ohm R."/>
            <person name="Sun H."/>
            <person name="Tunlid A."/>
            <person name="Henrissat B."/>
            <person name="Grigoriev I.V."/>
            <person name="Hibbett D.S."/>
            <person name="Martin F."/>
        </authorList>
    </citation>
    <scope>NUCLEOTIDE SEQUENCE [LARGE SCALE GENOMIC DNA]</scope>
    <source>
        <strain evidence="2">FD-334 SS-4</strain>
    </source>
</reference>
<keyword evidence="2" id="KW-1185">Reference proteome</keyword>
<gene>
    <name evidence="1" type="ORF">HYPSUDRAFT_59870</name>
</gene>
<proteinExistence type="predicted"/>
<organism evidence="1 2">
    <name type="scientific">Hypholoma sublateritium (strain FD-334 SS-4)</name>
    <dbReference type="NCBI Taxonomy" id="945553"/>
    <lineage>
        <taxon>Eukaryota</taxon>
        <taxon>Fungi</taxon>
        <taxon>Dikarya</taxon>
        <taxon>Basidiomycota</taxon>
        <taxon>Agaricomycotina</taxon>
        <taxon>Agaricomycetes</taxon>
        <taxon>Agaricomycetidae</taxon>
        <taxon>Agaricales</taxon>
        <taxon>Agaricineae</taxon>
        <taxon>Strophariaceae</taxon>
        <taxon>Hypholoma</taxon>
    </lineage>
</organism>
<dbReference type="OrthoDB" id="2322999at2759"/>
<evidence type="ECO:0000313" key="1">
    <source>
        <dbReference type="EMBL" id="KJA13497.1"/>
    </source>
</evidence>
<accession>A0A0D2KG51</accession>
<sequence>MALYIDRSWVIVGRSWGLSCVQAMKILRKGGGGGLSRSTNLKVEWTEGRMNYTKNITEPESGTIETAWLPGTDKPLQMVCTIICDSTATRNGGLHKGSKSHYNRPRYYPIQAKVLMVDVDYTLKISVPHHSYVEWSMGKLPPVIFVASAFRSALEGARGVGIDDEGRPCALH</sequence>
<dbReference type="Proteomes" id="UP000054270">
    <property type="component" value="Unassembled WGS sequence"/>
</dbReference>
<dbReference type="AlphaFoldDB" id="A0A0D2KG51"/>
<dbReference type="EMBL" id="KN817736">
    <property type="protein sequence ID" value="KJA13497.1"/>
    <property type="molecule type" value="Genomic_DNA"/>
</dbReference>
<protein>
    <submittedName>
        <fullName evidence="1">Uncharacterized protein</fullName>
    </submittedName>
</protein>
<evidence type="ECO:0000313" key="2">
    <source>
        <dbReference type="Proteomes" id="UP000054270"/>
    </source>
</evidence>
<name>A0A0D2KG51_HYPSF</name>